<feature type="compositionally biased region" description="Basic and acidic residues" evidence="1">
    <location>
        <begin position="454"/>
        <end position="465"/>
    </location>
</feature>
<dbReference type="GeneID" id="19463461"/>
<accession>S3CPJ1</accession>
<dbReference type="KEGG" id="glz:GLAREA_04406"/>
<keyword evidence="3" id="KW-1185">Reference proteome</keyword>
<dbReference type="HOGENOM" id="CLU_551096_0_0_1"/>
<dbReference type="RefSeq" id="XP_008084974.1">
    <property type="nucleotide sequence ID" value="XM_008086783.1"/>
</dbReference>
<dbReference type="Proteomes" id="UP000016922">
    <property type="component" value="Unassembled WGS sequence"/>
</dbReference>
<evidence type="ECO:0000256" key="1">
    <source>
        <dbReference type="SAM" id="MobiDB-lite"/>
    </source>
</evidence>
<dbReference type="AlphaFoldDB" id="S3CPJ1"/>
<feature type="compositionally biased region" description="Polar residues" evidence="1">
    <location>
        <begin position="375"/>
        <end position="387"/>
    </location>
</feature>
<feature type="region of interest" description="Disordered" evidence="1">
    <location>
        <begin position="325"/>
        <end position="524"/>
    </location>
</feature>
<reference evidence="2 3" key="1">
    <citation type="journal article" date="2013" name="BMC Genomics">
        <title>Genomics-driven discovery of the pneumocandin biosynthetic gene cluster in the fungus Glarea lozoyensis.</title>
        <authorList>
            <person name="Chen L."/>
            <person name="Yue Q."/>
            <person name="Zhang X."/>
            <person name="Xiang M."/>
            <person name="Wang C."/>
            <person name="Li S."/>
            <person name="Che Y."/>
            <person name="Ortiz-Lopez F.J."/>
            <person name="Bills G.F."/>
            <person name="Liu X."/>
            <person name="An Z."/>
        </authorList>
    </citation>
    <scope>NUCLEOTIDE SEQUENCE [LARGE SCALE GENOMIC DNA]</scope>
    <source>
        <strain evidence="3">ATCC 20868 / MF5171</strain>
    </source>
</reference>
<feature type="compositionally biased region" description="Polar residues" evidence="1">
    <location>
        <begin position="329"/>
        <end position="352"/>
    </location>
</feature>
<evidence type="ECO:0000313" key="2">
    <source>
        <dbReference type="EMBL" id="EPE27615.1"/>
    </source>
</evidence>
<dbReference type="EMBL" id="KE145369">
    <property type="protein sequence ID" value="EPE27615.1"/>
    <property type="molecule type" value="Genomic_DNA"/>
</dbReference>
<organism evidence="2 3">
    <name type="scientific">Glarea lozoyensis (strain ATCC 20868 / MF5171)</name>
    <dbReference type="NCBI Taxonomy" id="1116229"/>
    <lineage>
        <taxon>Eukaryota</taxon>
        <taxon>Fungi</taxon>
        <taxon>Dikarya</taxon>
        <taxon>Ascomycota</taxon>
        <taxon>Pezizomycotina</taxon>
        <taxon>Leotiomycetes</taxon>
        <taxon>Helotiales</taxon>
        <taxon>Helotiaceae</taxon>
        <taxon>Glarea</taxon>
    </lineage>
</organism>
<dbReference type="STRING" id="1116229.S3CPJ1"/>
<dbReference type="eggNOG" id="ENOG502T1M3">
    <property type="taxonomic scope" value="Eukaryota"/>
</dbReference>
<protein>
    <submittedName>
        <fullName evidence="2">Uncharacterized protein</fullName>
    </submittedName>
</protein>
<dbReference type="OrthoDB" id="3786931at2759"/>
<gene>
    <name evidence="2" type="ORF">GLAREA_04406</name>
</gene>
<proteinExistence type="predicted"/>
<name>S3CPJ1_GLAL2</name>
<sequence length="524" mass="59087">MAPAEPPSRRLLTELSDSDVERLTRVLMLHDGEVQNEAWFAKQETKINTLPKEVLGPRSGLGRALTRVSEAMDLHPTQKATLCLTHRRLEPHLIRRIFIHVSKEVTVRNSAISTCTNLPDGVALWLKRLQTINALWMSPELYRSAFDAMPWDERPEQIRSGCEACILSVIGGAPIMLLDLHNSALSREKKDAKRKPAIMRFTDHWLNHNGVKPPEKFFEIMKQIKTVRRAQLEARRARRDQRKRGTLKTNEFSAQSDVGNLGFTFADKPARKQFEDEEIAEGGEELIGIFYTDKLAHGNNRDIVRYSAQGMHPAFRASMVFEPTRPATGKSSHSVYDRNSSSFPKRANTTRIPYSAREDPSSDGSSKFPKYGKFRNSSLEQLPTQAENEYGAPRTGRPTHSYHPTDEPSQPSGYGGAYDEGEYIPPRVPIARMPRKGPSTASMWSDGSALNTKAENDRLARDRADAYSSLTGEEPEDIPDSRGVARQRHNQGPPPSMNNKQWNHVRMSSADSIATDETRWSAFR</sequence>
<feature type="compositionally biased region" description="Polar residues" evidence="1">
    <location>
        <begin position="439"/>
        <end position="453"/>
    </location>
</feature>
<evidence type="ECO:0000313" key="3">
    <source>
        <dbReference type="Proteomes" id="UP000016922"/>
    </source>
</evidence>